<reference evidence="2" key="1">
    <citation type="journal article" date="2012" name="Parasit. Vectors">
        <title>Assessment of the genetic relationship between Dictyocaulus species from Bos taurus and Cervus elaphus using complete mitochondrial genomic datasets.</title>
        <authorList>
            <person name="Gasser R.B."/>
            <person name="Jabbar A."/>
            <person name="Mohandas N."/>
            <person name="Hoglund J."/>
            <person name="Hall R.S."/>
            <person name="Littlewood D.T."/>
            <person name="Jex A.R."/>
        </authorList>
    </citation>
    <scope>NUCLEOTIDE SEQUENCE</scope>
</reference>
<dbReference type="Gene3D" id="1.10.287.3510">
    <property type="match status" value="1"/>
</dbReference>
<keyword evidence="2" id="KW-0496">Mitochondrion</keyword>
<keyword evidence="1" id="KW-1133">Transmembrane helix</keyword>
<accession>K7QLY0</accession>
<dbReference type="EMBL" id="JX519459">
    <property type="protein sequence ID" value="AFV32096.1"/>
    <property type="molecule type" value="Genomic_DNA"/>
</dbReference>
<keyword evidence="1" id="KW-0812">Transmembrane</keyword>
<feature type="transmembrane region" description="Helical" evidence="1">
    <location>
        <begin position="44"/>
        <end position="64"/>
    </location>
</feature>
<sequence length="77" mass="9328">MIFFFFSLLMIFFKWKRFIYVLIGLEFFMISVFLNYFFLINPMIFYIFLCFSVMSSIMGVLVMINSIKIFGNDCCLF</sequence>
<dbReference type="GeneID" id="14217005"/>
<feature type="transmembrane region" description="Helical" evidence="1">
    <location>
        <begin position="18"/>
        <end position="38"/>
    </location>
</feature>
<organism evidence="2">
    <name type="scientific">Dictyocaulus eckerti</name>
    <name type="common">Red deer lungworm</name>
    <dbReference type="NCBI Taxonomy" id="44604"/>
    <lineage>
        <taxon>Eukaryota</taxon>
        <taxon>Metazoa</taxon>
        <taxon>Ecdysozoa</taxon>
        <taxon>Nematoda</taxon>
        <taxon>Chromadorea</taxon>
        <taxon>Rhabditida</taxon>
        <taxon>Rhabditina</taxon>
        <taxon>Rhabditomorpha</taxon>
        <taxon>Strongyloidea</taxon>
        <taxon>Metastrongylidae</taxon>
        <taxon>Dictyocaulus</taxon>
    </lineage>
</organism>
<dbReference type="AlphaFoldDB" id="K7QLY0"/>
<dbReference type="RefSeq" id="YP_007183177.1">
    <property type="nucleotide sequence ID" value="NC_019809.1"/>
</dbReference>
<keyword evidence="1" id="KW-0472">Membrane</keyword>
<proteinExistence type="predicted"/>
<gene>
    <name evidence="2" type="primary">ND4L</name>
</gene>
<geneLocation type="mitochondrion" evidence="2"/>
<name>K7QLY0_DICEC</name>
<evidence type="ECO:0000313" key="2">
    <source>
        <dbReference type="EMBL" id="AFV32096.1"/>
    </source>
</evidence>
<protein>
    <submittedName>
        <fullName evidence="2">NADH dehydrogenase subunit 4L</fullName>
    </submittedName>
</protein>
<dbReference type="CTD" id="4539"/>
<evidence type="ECO:0000256" key="1">
    <source>
        <dbReference type="SAM" id="Phobius"/>
    </source>
</evidence>